<evidence type="ECO:0008006" key="5">
    <source>
        <dbReference type="Google" id="ProtNLM"/>
    </source>
</evidence>
<feature type="transmembrane region" description="Helical" evidence="2">
    <location>
        <begin position="214"/>
        <end position="232"/>
    </location>
</feature>
<feature type="transmembrane region" description="Helical" evidence="2">
    <location>
        <begin position="118"/>
        <end position="136"/>
    </location>
</feature>
<organism evidence="3 4">
    <name type="scientific">Nocardia callitridis</name>
    <dbReference type="NCBI Taxonomy" id="648753"/>
    <lineage>
        <taxon>Bacteria</taxon>
        <taxon>Bacillati</taxon>
        <taxon>Actinomycetota</taxon>
        <taxon>Actinomycetes</taxon>
        <taxon>Mycobacteriales</taxon>
        <taxon>Nocardiaceae</taxon>
        <taxon>Nocardia</taxon>
    </lineage>
</organism>
<keyword evidence="2" id="KW-1133">Transmembrane helix</keyword>
<reference evidence="4" key="1">
    <citation type="journal article" date="2019" name="Int. J. Syst. Evol. Microbiol.">
        <title>The Global Catalogue of Microorganisms (GCM) 10K type strain sequencing project: providing services to taxonomists for standard genome sequencing and annotation.</title>
        <authorList>
            <consortium name="The Broad Institute Genomics Platform"/>
            <consortium name="The Broad Institute Genome Sequencing Center for Infectious Disease"/>
            <person name="Wu L."/>
            <person name="Ma J."/>
        </authorList>
    </citation>
    <scope>NUCLEOTIDE SEQUENCE [LARGE SCALE GENOMIC DNA]</scope>
    <source>
        <strain evidence="4">JCM 18298</strain>
    </source>
</reference>
<protein>
    <recommendedName>
        <fullName evidence="5">DUF2637 domain-containing protein</fullName>
    </recommendedName>
</protein>
<keyword evidence="2" id="KW-0472">Membrane</keyword>
<feature type="region of interest" description="Disordered" evidence="1">
    <location>
        <begin position="289"/>
        <end position="335"/>
    </location>
</feature>
<feature type="transmembrane region" description="Helical" evidence="2">
    <location>
        <begin position="189"/>
        <end position="208"/>
    </location>
</feature>
<evidence type="ECO:0000313" key="4">
    <source>
        <dbReference type="Proteomes" id="UP001500603"/>
    </source>
</evidence>
<accession>A0ABP9L5Q0</accession>
<name>A0ABP9L5Q0_9NOCA</name>
<feature type="compositionally biased region" description="Acidic residues" evidence="1">
    <location>
        <begin position="290"/>
        <end position="308"/>
    </location>
</feature>
<dbReference type="Proteomes" id="UP001500603">
    <property type="component" value="Unassembled WGS sequence"/>
</dbReference>
<evidence type="ECO:0000313" key="3">
    <source>
        <dbReference type="EMBL" id="GAA5069016.1"/>
    </source>
</evidence>
<sequence length="335" mass="37282">MRDETFPDADVAQLAKRVDHARSRLVYQFDPALTEALSEDELDAERALAERMRAQERDMRWRQVQAEASAADRARQATESIEKADIRDLLTARKAIAAQRRQSSPHARMASLYQHRAWSLRALAGVVAAGMLWSAVNVQHNIAPSGPSDPLYWFSYLVEAMISVCLIIVMVGTNKVAEWGVLDSRRQVAIAEIALLALTVTLNTYPYIRDKHWFDAAMHAVAPVMIGVALLVHDAASTRYGLAITRASDQVREMPDPVERIKRAMPMDVYRPGPPHINAPMIIEAGTPVVEEEQPQQETPEPDEDEGQEATFHPSYANGDELDQELADLAGRGRG</sequence>
<proteinExistence type="predicted"/>
<comment type="caution">
    <text evidence="3">The sequence shown here is derived from an EMBL/GenBank/DDBJ whole genome shotgun (WGS) entry which is preliminary data.</text>
</comment>
<evidence type="ECO:0000256" key="1">
    <source>
        <dbReference type="SAM" id="MobiDB-lite"/>
    </source>
</evidence>
<evidence type="ECO:0000256" key="2">
    <source>
        <dbReference type="SAM" id="Phobius"/>
    </source>
</evidence>
<feature type="transmembrane region" description="Helical" evidence="2">
    <location>
        <begin position="156"/>
        <end position="177"/>
    </location>
</feature>
<gene>
    <name evidence="3" type="ORF">GCM10023318_59920</name>
</gene>
<keyword evidence="2" id="KW-0812">Transmembrane</keyword>
<dbReference type="RefSeq" id="WP_345499745.1">
    <property type="nucleotide sequence ID" value="NZ_BAABJM010000009.1"/>
</dbReference>
<dbReference type="EMBL" id="BAABJM010000009">
    <property type="protein sequence ID" value="GAA5069016.1"/>
    <property type="molecule type" value="Genomic_DNA"/>
</dbReference>
<keyword evidence="4" id="KW-1185">Reference proteome</keyword>